<dbReference type="InterPro" id="IPR051425">
    <property type="entry name" value="Formin_Homology"/>
</dbReference>
<dbReference type="PANTHER" id="PTHR45725">
    <property type="entry name" value="FORMIN HOMOLOGY 2 FAMILY MEMBER"/>
    <property type="match status" value="1"/>
</dbReference>
<feature type="region of interest" description="Disordered" evidence="1">
    <location>
        <begin position="440"/>
        <end position="567"/>
    </location>
</feature>
<gene>
    <name evidence="2" type="ORF">HYH03_003051</name>
</gene>
<comment type="caution">
    <text evidence="2">The sequence shown here is derived from an EMBL/GenBank/DDBJ whole genome shotgun (WGS) entry which is preliminary data.</text>
</comment>
<proteinExistence type="predicted"/>
<dbReference type="SUPFAM" id="SSF52402">
    <property type="entry name" value="Adenine nucleotide alpha hydrolases-like"/>
    <property type="match status" value="1"/>
</dbReference>
<keyword evidence="3" id="KW-1185">Reference proteome</keyword>
<sequence>MDGLQRPALKRGASSNNIEELVRKLTQEPIPLLDNVDDNADLTAAIAKLNSGSILHTEKRAIERLLAQRYEEALAAAAASNQKDDEPLGGASDVLRQILLVFRQNNLPTELDRSTAESPAEWRVRAHAARRRAFLVVRSMVRLKREVKRLGAPITDLGWLLPVAAMDRWGELKALAARYRQLEGVLGDAQLAINQLSQIKEMQAKAAAPPKTGARGSPTRGGPRAGGTPNRRISNTGNGRAVSESGALNSRSRMRTPLTADPPPPPTAGIRAGRANRNGTLPGTGTVPAVASPLRTPLGGRKGGAGGADIAVIHAGPGPHGHGGGSLVPTMSPLRSPSLTNSGPGPSPFGRISNSGGGAPMNGGMHGGMHSGGGILSSAPATPLSGGPPPLQLRTSNSGMAQPGPVNPVSPAALRAAINPRPMLHSNTLVVRQTFVTGDGSLPPVSPGAGPRPHALPDLTSPGPNGSDPHDGLSPSGAPGSGAPEPSPSGAHAPPSPSIRTLGMGKPAPAPGAPGAAAVSPDTARPGPGVGTSRNWTVNVEPSPPNGPGPQGARRPVAGTLHPSPLSMQPSIGLPTVPSVPNGGVGPIVPRLPAIGSISGAAPTDGAPASVAPVLPVLIQDGESLDQALVRFQLAADDAKGALVDTARAFRQLLDRCNSYWPDQRWWLAAHTQEEAAQDSWTTSEEYTVNRADTVRCLKAGSVAFQFICYTDEPLVGPTGNKFDLWTSDPWEVAADLAPDAVYGPQGPAPHPLAVKSHQATPAAREPPKDAPERTVGMPLGVRILQQLANSVAEAAGPLALEALPIILHISEKQQESIAADLLQYSIYRRLRKNLFLVIQRAQPVMRFDPETHAYTPATDQPSYTPGNGMSMLQLLWPGYAMIVNDVGELERLPHSVMAELKRRNTEWFVSRSCHDLSLLQEDGALDLRTLAHVGYMWNQPHLRYSMAIESASTYVKHRDLILQHGSVLLCRKPKVLGMVVGKLDGAVRVDRYGGGTKAQLPVVELLTCELNSAHMQHELEQIAAARASTTSVGMGRYTFRFEVLAKLLTGPTVLRPKLFPVIDAKCLTDPNAPGGIMHMAAAAAAAASGLPSLASAASAPTRADASPGASLVDTIARAAAAGVQTGAMIAPPGGTMGPFPLPGAPTEQMLAHAATHGMDTLMLRLHFTMTDLSMHHMIKVVSLRAHRAPIFVRGPQDGQTLVDLLKASDVDLKTATQRLAAKLPSFSRQQKPGQSILVFDNGVSLTATNVAVGMARRERGDRIHLVTIVPTEVQRGEGQALLDRMTKALRTSTDITSHVLSQEGRGLLECVQDVMSAHKCGLLVVGSQSITGIATPAARPGAPPGTASKPPGTATKAPGTAAKAVPGTAMPAAAGGILSGDDGTNDLLLSSVALSILRTFALPVILVTANTRTYLKRTGNEPVGKAPARPAVGGVGGATAGRLGAMAVVERHSRPMMHHLTRYLLEPSLRQDQVHLAQVLPAGMAPGNKDYDHTSIQAVALKTLMANFESIASANDFHTPHKVHVQGEWQNALVAAARDNGAQLLALQLAPGMTRSLSPAFLQLIRAAPCPVLVYPERVMVPGQGVLVGEGEGDE</sequence>
<feature type="compositionally biased region" description="Polar residues" evidence="1">
    <location>
        <begin position="333"/>
        <end position="344"/>
    </location>
</feature>
<dbReference type="PANTHER" id="PTHR45725:SF1">
    <property type="entry name" value="DISHEVELLED ASSOCIATED ACTIVATOR OF MORPHOGENESIS, ISOFORM D"/>
    <property type="match status" value="1"/>
</dbReference>
<evidence type="ECO:0000313" key="3">
    <source>
        <dbReference type="Proteomes" id="UP000612055"/>
    </source>
</evidence>
<name>A0A835YJK8_9CHLO</name>
<evidence type="ECO:0000256" key="1">
    <source>
        <dbReference type="SAM" id="MobiDB-lite"/>
    </source>
</evidence>
<protein>
    <submittedName>
        <fullName evidence="2">Uncharacterized protein</fullName>
    </submittedName>
</protein>
<feature type="compositionally biased region" description="Low complexity" evidence="1">
    <location>
        <begin position="474"/>
        <end position="493"/>
    </location>
</feature>
<feature type="region of interest" description="Disordered" evidence="1">
    <location>
        <begin position="317"/>
        <end position="408"/>
    </location>
</feature>
<evidence type="ECO:0000313" key="2">
    <source>
        <dbReference type="EMBL" id="KAG2498859.1"/>
    </source>
</evidence>
<accession>A0A835YJK8</accession>
<dbReference type="OrthoDB" id="532060at2759"/>
<feature type="compositionally biased region" description="Low complexity" evidence="1">
    <location>
        <begin position="212"/>
        <end position="229"/>
    </location>
</feature>
<feature type="region of interest" description="Disordered" evidence="1">
    <location>
        <begin position="1336"/>
        <end position="1364"/>
    </location>
</feature>
<reference evidence="2" key="1">
    <citation type="journal article" date="2020" name="bioRxiv">
        <title>Comparative genomics of Chlamydomonas.</title>
        <authorList>
            <person name="Craig R.J."/>
            <person name="Hasan A.R."/>
            <person name="Ness R.W."/>
            <person name="Keightley P.D."/>
        </authorList>
    </citation>
    <scope>NUCLEOTIDE SEQUENCE</scope>
    <source>
        <strain evidence="2">CCAP 11/70</strain>
    </source>
</reference>
<dbReference type="Gene3D" id="3.40.50.12370">
    <property type="match status" value="1"/>
</dbReference>
<organism evidence="2 3">
    <name type="scientific">Edaphochlamys debaryana</name>
    <dbReference type="NCBI Taxonomy" id="47281"/>
    <lineage>
        <taxon>Eukaryota</taxon>
        <taxon>Viridiplantae</taxon>
        <taxon>Chlorophyta</taxon>
        <taxon>core chlorophytes</taxon>
        <taxon>Chlorophyceae</taxon>
        <taxon>CS clade</taxon>
        <taxon>Chlamydomonadales</taxon>
        <taxon>Chlamydomonadales incertae sedis</taxon>
        <taxon>Edaphochlamys</taxon>
    </lineage>
</organism>
<feature type="region of interest" description="Disordered" evidence="1">
    <location>
        <begin position="203"/>
        <end position="295"/>
    </location>
</feature>
<dbReference type="Proteomes" id="UP000612055">
    <property type="component" value="Unassembled WGS sequence"/>
</dbReference>
<dbReference type="EMBL" id="JAEHOE010000008">
    <property type="protein sequence ID" value="KAG2498859.1"/>
    <property type="molecule type" value="Genomic_DNA"/>
</dbReference>
<feature type="compositionally biased region" description="Gly residues" evidence="1">
    <location>
        <begin position="355"/>
        <end position="375"/>
    </location>
</feature>